<evidence type="ECO:0000259" key="11">
    <source>
        <dbReference type="PROSITE" id="PS50929"/>
    </source>
</evidence>
<dbReference type="InterPro" id="IPR036640">
    <property type="entry name" value="ABC1_TM_sf"/>
</dbReference>
<dbReference type="PROSITE" id="PS50929">
    <property type="entry name" value="ABC_TM1F"/>
    <property type="match status" value="1"/>
</dbReference>
<feature type="transmembrane region" description="Helical" evidence="9">
    <location>
        <begin position="236"/>
        <end position="261"/>
    </location>
</feature>
<evidence type="ECO:0000256" key="7">
    <source>
        <dbReference type="ARBA" id="ARBA00022989"/>
    </source>
</evidence>
<gene>
    <name evidence="12" type="ORF">HY768_03395</name>
</gene>
<evidence type="ECO:0000256" key="5">
    <source>
        <dbReference type="ARBA" id="ARBA00022741"/>
    </source>
</evidence>
<protein>
    <submittedName>
        <fullName evidence="12">ABC transporter ATP-binding protein</fullName>
    </submittedName>
</protein>
<keyword evidence="7 9" id="KW-1133">Transmembrane helix</keyword>
<evidence type="ECO:0000256" key="8">
    <source>
        <dbReference type="ARBA" id="ARBA00023136"/>
    </source>
</evidence>
<keyword evidence="3" id="KW-1003">Cell membrane</keyword>
<evidence type="ECO:0000313" key="12">
    <source>
        <dbReference type="EMBL" id="MBI4726264.1"/>
    </source>
</evidence>
<dbReference type="Pfam" id="PF00664">
    <property type="entry name" value="ABC_membrane"/>
    <property type="match status" value="1"/>
</dbReference>
<dbReference type="PANTHER" id="PTHR43394:SF1">
    <property type="entry name" value="ATP-BINDING CASSETTE SUB-FAMILY B MEMBER 10, MITOCHONDRIAL"/>
    <property type="match status" value="1"/>
</dbReference>
<feature type="transmembrane region" description="Helical" evidence="9">
    <location>
        <begin position="16"/>
        <end position="36"/>
    </location>
</feature>
<dbReference type="InterPro" id="IPR003439">
    <property type="entry name" value="ABC_transporter-like_ATP-bd"/>
</dbReference>
<keyword evidence="8 9" id="KW-0472">Membrane</keyword>
<dbReference type="PANTHER" id="PTHR43394">
    <property type="entry name" value="ATP-DEPENDENT PERMEASE MDL1, MITOCHONDRIAL"/>
    <property type="match status" value="1"/>
</dbReference>
<evidence type="ECO:0000256" key="6">
    <source>
        <dbReference type="ARBA" id="ARBA00022840"/>
    </source>
</evidence>
<comment type="subcellular location">
    <subcellularLocation>
        <location evidence="1">Cell membrane</location>
        <topology evidence="1">Multi-pass membrane protein</topology>
    </subcellularLocation>
</comment>
<dbReference type="SMART" id="SM00382">
    <property type="entry name" value="AAA"/>
    <property type="match status" value="1"/>
</dbReference>
<keyword evidence="4 9" id="KW-0812">Transmembrane</keyword>
<dbReference type="EMBL" id="JACQXR010000040">
    <property type="protein sequence ID" value="MBI4726264.1"/>
    <property type="molecule type" value="Genomic_DNA"/>
</dbReference>
<keyword evidence="5" id="KW-0547">Nucleotide-binding</keyword>
<keyword evidence="6 12" id="KW-0067">ATP-binding</keyword>
<evidence type="ECO:0000256" key="9">
    <source>
        <dbReference type="SAM" id="Phobius"/>
    </source>
</evidence>
<organism evidence="12 13">
    <name type="scientific">candidate division TA06 bacterium</name>
    <dbReference type="NCBI Taxonomy" id="2250710"/>
    <lineage>
        <taxon>Bacteria</taxon>
        <taxon>Bacteria division TA06</taxon>
    </lineage>
</organism>
<dbReference type="PROSITE" id="PS50893">
    <property type="entry name" value="ABC_TRANSPORTER_2"/>
    <property type="match status" value="1"/>
</dbReference>
<dbReference type="Pfam" id="PF00005">
    <property type="entry name" value="ABC_tran"/>
    <property type="match status" value="1"/>
</dbReference>
<evidence type="ECO:0000313" key="13">
    <source>
        <dbReference type="Proteomes" id="UP000736328"/>
    </source>
</evidence>
<dbReference type="GO" id="GO:0015421">
    <property type="term" value="F:ABC-type oligopeptide transporter activity"/>
    <property type="evidence" value="ECO:0007669"/>
    <property type="project" value="TreeGrafter"/>
</dbReference>
<dbReference type="CDD" id="cd18541">
    <property type="entry name" value="ABC_6TM_TmrB_like"/>
    <property type="match status" value="1"/>
</dbReference>
<name>A0A933IBH4_UNCT6</name>
<dbReference type="Proteomes" id="UP000736328">
    <property type="component" value="Unassembled WGS sequence"/>
</dbReference>
<feature type="transmembrane region" description="Helical" evidence="9">
    <location>
        <begin position="273"/>
        <end position="293"/>
    </location>
</feature>
<feature type="transmembrane region" description="Helical" evidence="9">
    <location>
        <begin position="56"/>
        <end position="77"/>
    </location>
</feature>
<dbReference type="SUPFAM" id="SSF52540">
    <property type="entry name" value="P-loop containing nucleoside triphosphate hydrolases"/>
    <property type="match status" value="1"/>
</dbReference>
<dbReference type="FunFam" id="1.20.1560.10:FF:000011">
    <property type="entry name" value="Multidrug ABC transporter ATP-binding protein"/>
    <property type="match status" value="1"/>
</dbReference>
<dbReference type="FunFam" id="3.40.50.300:FF:000221">
    <property type="entry name" value="Multidrug ABC transporter ATP-binding protein"/>
    <property type="match status" value="1"/>
</dbReference>
<keyword evidence="2" id="KW-0813">Transport</keyword>
<comment type="caution">
    <text evidence="12">The sequence shown here is derived from an EMBL/GenBank/DDBJ whole genome shotgun (WGS) entry which is preliminary data.</text>
</comment>
<reference evidence="12" key="1">
    <citation type="submission" date="2020-07" db="EMBL/GenBank/DDBJ databases">
        <title>Huge and variable diversity of episymbiotic CPR bacteria and DPANN archaea in groundwater ecosystems.</title>
        <authorList>
            <person name="He C.Y."/>
            <person name="Keren R."/>
            <person name="Whittaker M."/>
            <person name="Farag I.F."/>
            <person name="Doudna J."/>
            <person name="Cate J.H.D."/>
            <person name="Banfield J.F."/>
        </authorList>
    </citation>
    <scope>NUCLEOTIDE SEQUENCE</scope>
    <source>
        <strain evidence="12">NC_groundwater_1520_Pr4_B-0.1um_53_5</strain>
    </source>
</reference>
<dbReference type="InterPro" id="IPR017871">
    <property type="entry name" value="ABC_transporter-like_CS"/>
</dbReference>
<evidence type="ECO:0000256" key="3">
    <source>
        <dbReference type="ARBA" id="ARBA00022475"/>
    </source>
</evidence>
<evidence type="ECO:0000256" key="2">
    <source>
        <dbReference type="ARBA" id="ARBA00022448"/>
    </source>
</evidence>
<feature type="domain" description="ABC transporter" evidence="10">
    <location>
        <begin position="336"/>
        <end position="572"/>
    </location>
</feature>
<feature type="transmembrane region" description="Helical" evidence="9">
    <location>
        <begin position="130"/>
        <end position="153"/>
    </location>
</feature>
<dbReference type="Gene3D" id="3.40.50.300">
    <property type="entry name" value="P-loop containing nucleotide triphosphate hydrolases"/>
    <property type="match status" value="1"/>
</dbReference>
<dbReference type="InterPro" id="IPR003593">
    <property type="entry name" value="AAA+_ATPase"/>
</dbReference>
<dbReference type="AlphaFoldDB" id="A0A933IBH4"/>
<feature type="transmembrane region" description="Helical" evidence="9">
    <location>
        <begin position="159"/>
        <end position="181"/>
    </location>
</feature>
<dbReference type="SUPFAM" id="SSF90123">
    <property type="entry name" value="ABC transporter transmembrane region"/>
    <property type="match status" value="1"/>
</dbReference>
<evidence type="ECO:0000256" key="4">
    <source>
        <dbReference type="ARBA" id="ARBA00022692"/>
    </source>
</evidence>
<sequence length="582" mass="65542">MKELFKLKKYLARYKWALAAGFVSLIAVDLLQLLIPQVVRRAVDDLALGAVDPKRLILYGTWCAGIALSIGVGRFFWRYFLIGTARKVEQKLRDEFFSHLCTLDFAYFDNTKTGDLMAHATNDINAVRMALGFGSVILTDIVVLGLASLFLMFSLSLHLALYALIPLPFLSLIVALFGRIIRRRFEAVQKSFSELTETVRENISGIKVVKLFVQEHSENFRFDATSRDYLDKNMKLVWVWGAFFPLITLVASFSQGIALWWGGRLAVSGRISLGDFVAFMAYLGILIWPMIAIGRAIDIFQRGAASQGRLNRILETRPQIKDLPGAVKLGTAKGGLGVKGLTYYHQDQSRPALQDISFELKDRKMLGITGTIGSGKSTLAHLLMRLYDYQQGQIALDGREISDYTVDSLREQFAFVPQDSFLFSDSIEENISFGRWPLPEPGELERVARLAAVHQEILGLPKGYKTVIGERGVTLSGGQKQRLALARALLLDRPLLILDDALSAVDADTERRILDSLRSELEQRTSIVISHRIFAIRDADLILVMDQSRIVEQGRHQELLARQGKYYEMHQLQQLERELEKA</sequence>
<evidence type="ECO:0000259" key="10">
    <source>
        <dbReference type="PROSITE" id="PS50893"/>
    </source>
</evidence>
<dbReference type="InterPro" id="IPR027417">
    <property type="entry name" value="P-loop_NTPase"/>
</dbReference>
<dbReference type="InterPro" id="IPR039421">
    <property type="entry name" value="Type_1_exporter"/>
</dbReference>
<dbReference type="Gene3D" id="1.20.1560.10">
    <property type="entry name" value="ABC transporter type 1, transmembrane domain"/>
    <property type="match status" value="1"/>
</dbReference>
<dbReference type="GO" id="GO:0005524">
    <property type="term" value="F:ATP binding"/>
    <property type="evidence" value="ECO:0007669"/>
    <property type="project" value="UniProtKB-KW"/>
</dbReference>
<dbReference type="GO" id="GO:0005886">
    <property type="term" value="C:plasma membrane"/>
    <property type="evidence" value="ECO:0007669"/>
    <property type="project" value="UniProtKB-SubCell"/>
</dbReference>
<feature type="domain" description="ABC transmembrane type-1" evidence="11">
    <location>
        <begin position="19"/>
        <end position="302"/>
    </location>
</feature>
<proteinExistence type="predicted"/>
<dbReference type="PROSITE" id="PS00211">
    <property type="entry name" value="ABC_TRANSPORTER_1"/>
    <property type="match status" value="1"/>
</dbReference>
<evidence type="ECO:0000256" key="1">
    <source>
        <dbReference type="ARBA" id="ARBA00004651"/>
    </source>
</evidence>
<dbReference type="GO" id="GO:0016887">
    <property type="term" value="F:ATP hydrolysis activity"/>
    <property type="evidence" value="ECO:0007669"/>
    <property type="project" value="InterPro"/>
</dbReference>
<dbReference type="InterPro" id="IPR011527">
    <property type="entry name" value="ABC1_TM_dom"/>
</dbReference>
<accession>A0A933IBH4</accession>